<evidence type="ECO:0008006" key="3">
    <source>
        <dbReference type="Google" id="ProtNLM"/>
    </source>
</evidence>
<organism evidence="1 2">
    <name type="scientific">Comamonas testosteroni</name>
    <name type="common">Pseudomonas testosteroni</name>
    <dbReference type="NCBI Taxonomy" id="285"/>
    <lineage>
        <taxon>Bacteria</taxon>
        <taxon>Pseudomonadati</taxon>
        <taxon>Pseudomonadota</taxon>
        <taxon>Betaproteobacteria</taxon>
        <taxon>Burkholderiales</taxon>
        <taxon>Comamonadaceae</taxon>
        <taxon>Comamonas</taxon>
    </lineage>
</organism>
<dbReference type="EMBL" id="BKBW01000004">
    <property type="protein sequence ID" value="GEQ75447.1"/>
    <property type="molecule type" value="Genomic_DNA"/>
</dbReference>
<proteinExistence type="predicted"/>
<evidence type="ECO:0000313" key="2">
    <source>
        <dbReference type="Proteomes" id="UP000323105"/>
    </source>
</evidence>
<dbReference type="Gene3D" id="3.10.180.10">
    <property type="entry name" value="2,3-Dihydroxybiphenyl 1,2-Dioxygenase, domain 1"/>
    <property type="match status" value="1"/>
</dbReference>
<dbReference type="SUPFAM" id="SSF54593">
    <property type="entry name" value="Glyoxalase/Bleomycin resistance protein/Dihydroxybiphenyl dioxygenase"/>
    <property type="match status" value="1"/>
</dbReference>
<dbReference type="Pfam" id="PF14696">
    <property type="entry name" value="Glyoxalase_5"/>
    <property type="match status" value="1"/>
</dbReference>
<dbReference type="AlphaFoldDB" id="A0A5A7MCF3"/>
<sequence>MTTENFNPMGLAGFEFVEFASPTPSLLEQLFEKMGFTLVAKYRSKDVLLYRQGDINFVVNREPKSLAEISRTLSPLATSTTMQAAAPFSCPNSGMR</sequence>
<dbReference type="Proteomes" id="UP000323105">
    <property type="component" value="Unassembled WGS sequence"/>
</dbReference>
<protein>
    <recommendedName>
        <fullName evidence="3">4-hydroxyphenylpyruvate dioxygenase</fullName>
    </recommendedName>
</protein>
<dbReference type="InterPro" id="IPR029068">
    <property type="entry name" value="Glyas_Bleomycin-R_OHBP_Dase"/>
</dbReference>
<gene>
    <name evidence="1" type="ORF">CTTA_2452</name>
</gene>
<reference evidence="1 2" key="1">
    <citation type="journal article" date="2019" name="Microbiol. Resour. Announc.">
        <title>Draft Genome Sequence of Comamonas testosteroni TA441, a Bacterium That Has a Cryptic Phenol Degradation Gene Cluster.</title>
        <authorList>
            <person name="Arai H."/>
            <person name="Ishii M."/>
        </authorList>
    </citation>
    <scope>NUCLEOTIDE SEQUENCE [LARGE SCALE GENOMIC DNA]</scope>
    <source>
        <strain evidence="1 2">TA441</strain>
    </source>
</reference>
<name>A0A5A7MCF3_COMTE</name>
<accession>A0A5A7MCF3</accession>
<evidence type="ECO:0000313" key="1">
    <source>
        <dbReference type="EMBL" id="GEQ75447.1"/>
    </source>
</evidence>
<comment type="caution">
    <text evidence="1">The sequence shown here is derived from an EMBL/GenBank/DDBJ whole genome shotgun (WGS) entry which is preliminary data.</text>
</comment>